<dbReference type="Proteomes" id="UP001267638">
    <property type="component" value="Unassembled WGS sequence"/>
</dbReference>
<evidence type="ECO:0000313" key="3">
    <source>
        <dbReference type="EMBL" id="MDR7157009.1"/>
    </source>
</evidence>
<dbReference type="EMBL" id="JAVDWV010000026">
    <property type="protein sequence ID" value="MDR7157009.1"/>
    <property type="molecule type" value="Genomic_DNA"/>
</dbReference>
<keyword evidence="4" id="KW-1185">Reference proteome</keyword>
<feature type="region of interest" description="Disordered" evidence="2">
    <location>
        <begin position="134"/>
        <end position="166"/>
    </location>
</feature>
<evidence type="ECO:0000256" key="1">
    <source>
        <dbReference type="ARBA" id="ARBA00007031"/>
    </source>
</evidence>
<evidence type="ECO:0000313" key="4">
    <source>
        <dbReference type="Proteomes" id="UP001267638"/>
    </source>
</evidence>
<reference evidence="3 4" key="1">
    <citation type="submission" date="2023-07" db="EMBL/GenBank/DDBJ databases">
        <title>Sorghum-associated microbial communities from plants grown in Nebraska, USA.</title>
        <authorList>
            <person name="Schachtman D."/>
        </authorList>
    </citation>
    <scope>NUCLEOTIDE SEQUENCE [LARGE SCALE GENOMIC DNA]</scope>
    <source>
        <strain evidence="3 4">4256</strain>
    </source>
</reference>
<gene>
    <name evidence="3" type="ORF">J2W40_003856</name>
</gene>
<dbReference type="Gene3D" id="1.10.10.1550">
    <property type="entry name" value="ROS/MUCR transcriptional regulator protein"/>
    <property type="match status" value="1"/>
</dbReference>
<accession>A0ABU1X620</accession>
<protein>
    <submittedName>
        <fullName evidence="3">Transcriptional regulator</fullName>
    </submittedName>
</protein>
<dbReference type="InterPro" id="IPR041920">
    <property type="entry name" value="ROS/MUCR_sf"/>
</dbReference>
<dbReference type="RefSeq" id="WP_310227547.1">
    <property type="nucleotide sequence ID" value="NZ_JAVDWV010000026.1"/>
</dbReference>
<sequence length="166" mass="17782">MSTEALAQETLITLTADIVSAHVSNNSVSVSDVAGLITNVHSALSGLAEPKVPEAPKQEPAVSVRASIKPDHLVCLEDGKKMKMLKRHLMTAYGMTPADYRAKWELPSDYPMVAPNYAAQRKELALKIGLGRKRADPVAAESGTAPATRAPSKRGRKPKMAEPELA</sequence>
<dbReference type="Pfam" id="PF05443">
    <property type="entry name" value="ROS_MUCR"/>
    <property type="match status" value="1"/>
</dbReference>
<evidence type="ECO:0000256" key="2">
    <source>
        <dbReference type="SAM" id="MobiDB-lite"/>
    </source>
</evidence>
<organism evidence="3 4">
    <name type="scientific">Sphingobium xenophagum</name>
    <dbReference type="NCBI Taxonomy" id="121428"/>
    <lineage>
        <taxon>Bacteria</taxon>
        <taxon>Pseudomonadati</taxon>
        <taxon>Pseudomonadota</taxon>
        <taxon>Alphaproteobacteria</taxon>
        <taxon>Sphingomonadales</taxon>
        <taxon>Sphingomonadaceae</taxon>
        <taxon>Sphingobium</taxon>
    </lineage>
</organism>
<proteinExistence type="inferred from homology"/>
<comment type="similarity">
    <text evidence="1">Belongs to the ros/MucR family.</text>
</comment>
<name>A0ABU1X620_SPHXE</name>
<dbReference type="InterPro" id="IPR008807">
    <property type="entry name" value="ROS_MUCR"/>
</dbReference>
<comment type="caution">
    <text evidence="3">The sequence shown here is derived from an EMBL/GenBank/DDBJ whole genome shotgun (WGS) entry which is preliminary data.</text>
</comment>